<dbReference type="AlphaFoldDB" id="A0AAV8S9P1"/>
<evidence type="ECO:0008006" key="4">
    <source>
        <dbReference type="Google" id="ProtNLM"/>
    </source>
</evidence>
<dbReference type="Proteomes" id="UP001159364">
    <property type="component" value="Linkage Group LG12"/>
</dbReference>
<evidence type="ECO:0000256" key="1">
    <source>
        <dbReference type="SAM" id="Phobius"/>
    </source>
</evidence>
<feature type="transmembrane region" description="Helical" evidence="1">
    <location>
        <begin position="229"/>
        <end position="248"/>
    </location>
</feature>
<keyword evidence="3" id="KW-1185">Reference proteome</keyword>
<dbReference type="PANTHER" id="PTHR33918">
    <property type="entry name" value="OS01G0704200 PROTEIN"/>
    <property type="match status" value="1"/>
</dbReference>
<name>A0AAV8S9P1_9ROSI</name>
<accession>A0AAV8S9P1</accession>
<comment type="caution">
    <text evidence="2">The sequence shown here is derived from an EMBL/GenBank/DDBJ whole genome shotgun (WGS) entry which is preliminary data.</text>
</comment>
<organism evidence="2 3">
    <name type="scientific">Erythroxylum novogranatense</name>
    <dbReference type="NCBI Taxonomy" id="1862640"/>
    <lineage>
        <taxon>Eukaryota</taxon>
        <taxon>Viridiplantae</taxon>
        <taxon>Streptophyta</taxon>
        <taxon>Embryophyta</taxon>
        <taxon>Tracheophyta</taxon>
        <taxon>Spermatophyta</taxon>
        <taxon>Magnoliopsida</taxon>
        <taxon>eudicotyledons</taxon>
        <taxon>Gunneridae</taxon>
        <taxon>Pentapetalae</taxon>
        <taxon>rosids</taxon>
        <taxon>fabids</taxon>
        <taxon>Malpighiales</taxon>
        <taxon>Erythroxylaceae</taxon>
        <taxon>Erythroxylum</taxon>
    </lineage>
</organism>
<evidence type="ECO:0000313" key="3">
    <source>
        <dbReference type="Proteomes" id="UP001159364"/>
    </source>
</evidence>
<evidence type="ECO:0000313" key="2">
    <source>
        <dbReference type="EMBL" id="KAJ8748854.1"/>
    </source>
</evidence>
<feature type="transmembrane region" description="Helical" evidence="1">
    <location>
        <begin position="119"/>
        <end position="139"/>
    </location>
</feature>
<dbReference type="PANTHER" id="PTHR33918:SF3">
    <property type="entry name" value="CYTOCHROME P450 FAMILY PROTEIN"/>
    <property type="match status" value="1"/>
</dbReference>
<protein>
    <recommendedName>
        <fullName evidence="4">Cytochrome P450 family protein</fullName>
    </recommendedName>
</protein>
<reference evidence="2 3" key="1">
    <citation type="submission" date="2021-09" db="EMBL/GenBank/DDBJ databases">
        <title>Genomic insights and catalytic innovation underlie evolution of tropane alkaloids biosynthesis.</title>
        <authorList>
            <person name="Wang Y.-J."/>
            <person name="Tian T."/>
            <person name="Huang J.-P."/>
            <person name="Huang S.-X."/>
        </authorList>
    </citation>
    <scope>NUCLEOTIDE SEQUENCE [LARGE SCALE GENOMIC DNA]</scope>
    <source>
        <strain evidence="2">KIB-2018</strain>
        <tissue evidence="2">Leaf</tissue>
    </source>
</reference>
<gene>
    <name evidence="2" type="ORF">K2173_013285</name>
</gene>
<feature type="transmembrane region" description="Helical" evidence="1">
    <location>
        <begin position="151"/>
        <end position="175"/>
    </location>
</feature>
<feature type="transmembrane region" description="Helical" evidence="1">
    <location>
        <begin position="300"/>
        <end position="322"/>
    </location>
</feature>
<dbReference type="EMBL" id="JAIWQS010000012">
    <property type="protein sequence ID" value="KAJ8748854.1"/>
    <property type="molecule type" value="Genomic_DNA"/>
</dbReference>
<feature type="transmembrane region" description="Helical" evidence="1">
    <location>
        <begin position="196"/>
        <end position="217"/>
    </location>
</feature>
<keyword evidence="1" id="KW-0812">Transmembrane</keyword>
<keyword evidence="1" id="KW-1133">Transmembrane helix</keyword>
<sequence>MAFLARASPTMPDITALRAPPRNLKPLKSLHIQYSFNFPKVDVKLKHSPVCCTKLTPWEPSPVSYAPTHESGSEFLEKTTSNIFDSLTSDEKAEALVTGDEEHIDSKNQPFAPFQFLKWTMWILGPTLLLTTGMVPTLWLPLSSIFIGPNIASLLSLIGLDCIFNLGVTLFLLMADSCAQPKNLTKHHSSSPPFQYKFWNMVATVSGFVTPLMLLFGSQKGFLQPQLPFISSAVLLGPYLLLLSVQILTEMLTWHWQSPVWLVTPIVYEAYRVLQLMRGLKLAAELVAPSWMLHMIRGLVSWWILILGVQLMSVAWFAGFTARGRKQLSYSSPDD</sequence>
<proteinExistence type="predicted"/>
<keyword evidence="1" id="KW-0472">Membrane</keyword>